<dbReference type="SUPFAM" id="SSF50965">
    <property type="entry name" value="Galactose oxidase, central domain"/>
    <property type="match status" value="1"/>
</dbReference>
<dbReference type="EMBL" id="JAHXZJ010000374">
    <property type="protein sequence ID" value="KAH0561324.1"/>
    <property type="molecule type" value="Genomic_DNA"/>
</dbReference>
<name>A0AAV7IZM4_COTGL</name>
<dbReference type="InterPro" id="IPR052125">
    <property type="entry name" value="KLHDC10"/>
</dbReference>
<dbReference type="Pfam" id="PF24681">
    <property type="entry name" value="Kelch_KLHDC2_KLHL20_DRC7"/>
    <property type="match status" value="1"/>
</dbReference>
<comment type="caution">
    <text evidence="3">The sequence shown here is derived from an EMBL/GenBank/DDBJ whole genome shotgun (WGS) entry which is preliminary data.</text>
</comment>
<organism evidence="3 4">
    <name type="scientific">Cotesia glomerata</name>
    <name type="common">Lepidopteran parasitic wasp</name>
    <name type="synonym">Apanteles glomeratus</name>
    <dbReference type="NCBI Taxonomy" id="32391"/>
    <lineage>
        <taxon>Eukaryota</taxon>
        <taxon>Metazoa</taxon>
        <taxon>Ecdysozoa</taxon>
        <taxon>Arthropoda</taxon>
        <taxon>Hexapoda</taxon>
        <taxon>Insecta</taxon>
        <taxon>Pterygota</taxon>
        <taxon>Neoptera</taxon>
        <taxon>Endopterygota</taxon>
        <taxon>Hymenoptera</taxon>
        <taxon>Apocrita</taxon>
        <taxon>Ichneumonoidea</taxon>
        <taxon>Braconidae</taxon>
        <taxon>Microgastrinae</taxon>
        <taxon>Cotesia</taxon>
    </lineage>
</organism>
<evidence type="ECO:0000313" key="3">
    <source>
        <dbReference type="EMBL" id="KAH0561324.1"/>
    </source>
</evidence>
<gene>
    <name evidence="3" type="ORF">KQX54_016213</name>
</gene>
<evidence type="ECO:0000313" key="4">
    <source>
        <dbReference type="Proteomes" id="UP000826195"/>
    </source>
</evidence>
<proteinExistence type="predicted"/>
<reference evidence="3 4" key="1">
    <citation type="journal article" date="2021" name="J. Hered.">
        <title>A chromosome-level genome assembly of the parasitoid wasp, Cotesia glomerata (Hymenoptera: Braconidae).</title>
        <authorList>
            <person name="Pinto B.J."/>
            <person name="Weis J.J."/>
            <person name="Gamble T."/>
            <person name="Ode P.J."/>
            <person name="Paul R."/>
            <person name="Zaspel J.M."/>
        </authorList>
    </citation>
    <scope>NUCLEOTIDE SEQUENCE [LARGE SCALE GENOMIC DNA]</scope>
    <source>
        <strain evidence="3">CgM1</strain>
    </source>
</reference>
<sequence length="415" mass="48780">MSKLTKQLYMFKPFVLQEHTPKYDDDEEPEGRCGSKIYCKGHNLYIYRGSDPTILDVQELEDGVIRLVTKPEFRDMWVFNLLSREWAYIDIEFQLPVWQHNEIGVIFEGNLLTICTMRLPYSDKLTDLYIFNILNEHMINQPLQGEVPTYPSGCNVIRNGEYYYLVGDVDDENNRVGNVYRINMKSGIWECVYKCQGKYKNELWKCIPYYLAFDGKTIFTFFSLDDDDDDEHEDNFTPYSFLNLAAFDVHNRRWRMINTHGDVDHVPNYPMDRDGPNGACFQITHYRNSDNDFIVILSGQFGHKDYYNDLWTLNLSTMTWKNIDNRERLIPRTFKRYSMTVSPAGQLFTFGGFIGEPKDKVPCGSRVHSVWITIPKLIDICWESVLHYLPGLVSMSQEQIENLGISWKFFQSRIN</sequence>
<dbReference type="PANTHER" id="PTHR46428:SF1">
    <property type="entry name" value="KELCH DOMAIN-CONTAINING PROTEIN 10"/>
    <property type="match status" value="1"/>
</dbReference>
<dbReference type="InterPro" id="IPR015915">
    <property type="entry name" value="Kelch-typ_b-propeller"/>
</dbReference>
<dbReference type="GO" id="GO:0032874">
    <property type="term" value="P:positive regulation of stress-activated MAPK cascade"/>
    <property type="evidence" value="ECO:0007669"/>
    <property type="project" value="TreeGrafter"/>
</dbReference>
<accession>A0AAV7IZM4</accession>
<dbReference type="Gene3D" id="2.120.10.80">
    <property type="entry name" value="Kelch-type beta propeller"/>
    <property type="match status" value="2"/>
</dbReference>
<dbReference type="InterPro" id="IPR011043">
    <property type="entry name" value="Gal_Oxase/kelch_b-propeller"/>
</dbReference>
<keyword evidence="1" id="KW-0880">Kelch repeat</keyword>
<keyword evidence="4" id="KW-1185">Reference proteome</keyword>
<dbReference type="Proteomes" id="UP000826195">
    <property type="component" value="Unassembled WGS sequence"/>
</dbReference>
<keyword evidence="2" id="KW-0677">Repeat</keyword>
<dbReference type="AlphaFoldDB" id="A0AAV7IZM4"/>
<evidence type="ECO:0000256" key="2">
    <source>
        <dbReference type="ARBA" id="ARBA00022737"/>
    </source>
</evidence>
<dbReference type="PANTHER" id="PTHR46428">
    <property type="entry name" value="KELCH DOMAIN-CONTAINING PROTEIN 10"/>
    <property type="match status" value="1"/>
</dbReference>
<evidence type="ECO:0000256" key="1">
    <source>
        <dbReference type="ARBA" id="ARBA00022441"/>
    </source>
</evidence>
<protein>
    <submittedName>
        <fullName evidence="3">Uncharacterized protein</fullName>
    </submittedName>
</protein>